<organism evidence="1 2">
    <name type="scientific">Plasmodium falciparum FCH/4</name>
    <dbReference type="NCBI Taxonomy" id="1036724"/>
    <lineage>
        <taxon>Eukaryota</taxon>
        <taxon>Sar</taxon>
        <taxon>Alveolata</taxon>
        <taxon>Apicomplexa</taxon>
        <taxon>Aconoidasida</taxon>
        <taxon>Haemosporida</taxon>
        <taxon>Plasmodiidae</taxon>
        <taxon>Plasmodium</taxon>
        <taxon>Plasmodium (Laverania)</taxon>
    </lineage>
</organism>
<sequence>MFKKTSQSHLKKYVMLFIMYRTCATILKALERSQIEKEHIDCLIFGQSFSSGCGPVPLQKIAISTGT</sequence>
<protein>
    <submittedName>
        <fullName evidence="1">Uncharacterized protein</fullName>
    </submittedName>
</protein>
<evidence type="ECO:0000313" key="1">
    <source>
        <dbReference type="EMBL" id="ETW29032.1"/>
    </source>
</evidence>
<reference evidence="1 2" key="2">
    <citation type="submission" date="2013-02" db="EMBL/GenBank/DDBJ databases">
        <title>The Genome Sequence of Plasmodium falciparum FCH/4.</title>
        <authorList>
            <consortium name="The Broad Institute Genome Sequencing Platform"/>
            <consortium name="The Broad Institute Genome Sequencing Center for Infectious Disease"/>
            <person name="Neafsey D."/>
            <person name="Cheeseman I."/>
            <person name="Volkman S."/>
            <person name="Adams J."/>
            <person name="Walker B."/>
            <person name="Young S.K."/>
            <person name="Zeng Q."/>
            <person name="Gargeya S."/>
            <person name="Fitzgerald M."/>
            <person name="Haas B."/>
            <person name="Abouelleil A."/>
            <person name="Alvarado L."/>
            <person name="Arachchi H.M."/>
            <person name="Berlin A.M."/>
            <person name="Chapman S.B."/>
            <person name="Dewar J."/>
            <person name="Goldberg J."/>
            <person name="Griggs A."/>
            <person name="Gujja S."/>
            <person name="Hansen M."/>
            <person name="Howarth C."/>
            <person name="Imamovic A."/>
            <person name="Larimer J."/>
            <person name="McCowan C."/>
            <person name="Murphy C."/>
            <person name="Neiman D."/>
            <person name="Pearson M."/>
            <person name="Priest M."/>
            <person name="Roberts A."/>
            <person name="Saif S."/>
            <person name="Shea T."/>
            <person name="Sisk P."/>
            <person name="Sykes S."/>
            <person name="Wortman J."/>
            <person name="Nusbaum C."/>
            <person name="Birren B."/>
        </authorList>
    </citation>
    <scope>NUCLEOTIDE SEQUENCE [LARGE SCALE GENOMIC DNA]</scope>
    <source>
        <strain evidence="1 2">FCH/4</strain>
    </source>
</reference>
<reference evidence="1 2" key="1">
    <citation type="submission" date="2013-02" db="EMBL/GenBank/DDBJ databases">
        <title>The Genome Annotation of Plasmodium falciparum FCH/4.</title>
        <authorList>
            <consortium name="The Broad Institute Genome Sequencing Platform"/>
            <consortium name="The Broad Institute Genome Sequencing Center for Infectious Disease"/>
            <person name="Neafsey D."/>
            <person name="Hoffman S."/>
            <person name="Volkman S."/>
            <person name="Rosenthal P."/>
            <person name="Walker B."/>
            <person name="Young S.K."/>
            <person name="Zeng Q."/>
            <person name="Gargeya S."/>
            <person name="Fitzgerald M."/>
            <person name="Haas B."/>
            <person name="Abouelleil A."/>
            <person name="Allen A.W."/>
            <person name="Alvarado L."/>
            <person name="Arachchi H.M."/>
            <person name="Berlin A.M."/>
            <person name="Chapman S.B."/>
            <person name="Gainer-Dewar J."/>
            <person name="Goldberg J."/>
            <person name="Griggs A."/>
            <person name="Gujja S."/>
            <person name="Hansen M."/>
            <person name="Howarth C."/>
            <person name="Imamovic A."/>
            <person name="Ireland A."/>
            <person name="Larimer J."/>
            <person name="McCowan C."/>
            <person name="Murphy C."/>
            <person name="Pearson M."/>
            <person name="Poon T.W."/>
            <person name="Priest M."/>
            <person name="Roberts A."/>
            <person name="Saif S."/>
            <person name="Shea T."/>
            <person name="Sisk P."/>
            <person name="Sykes S."/>
            <person name="Wortman J."/>
            <person name="Nusbaum C."/>
            <person name="Birren B."/>
        </authorList>
    </citation>
    <scope>NUCLEOTIDE SEQUENCE [LARGE SCALE GENOMIC DNA]</scope>
    <source>
        <strain evidence="1 2">FCH/4</strain>
    </source>
</reference>
<dbReference type="Proteomes" id="UP000030656">
    <property type="component" value="Unassembled WGS sequence"/>
</dbReference>
<gene>
    <name evidence="1" type="ORF">PFFCH_03543</name>
</gene>
<accession>A0A024VKK9</accession>
<dbReference type="EMBL" id="KI928000">
    <property type="protein sequence ID" value="ETW29032.1"/>
    <property type="molecule type" value="Genomic_DNA"/>
</dbReference>
<evidence type="ECO:0000313" key="2">
    <source>
        <dbReference type="Proteomes" id="UP000030656"/>
    </source>
</evidence>
<dbReference type="AlphaFoldDB" id="A0A024VKK9"/>
<name>A0A024VKK9_PLAFA</name>
<proteinExistence type="predicted"/>